<sequence length="347" mass="40153">MNKKPHFVKILGALGHQPMFEKTSNVSSLHEFVLFWSLESQILRTLLTVMDESDRFYFGYPCVNLPKEFKLFFHQNLATFKQIEIQLLSLDLDTGATYRNVTRKSVGSPSLKKDSWKYKSTTKHSLPIIGRFLVNTWIHDGDDLYKILFTVSEILYSNLMGSSTIRELGISVDDVGRDDEHYKNNLENLLQRLEDNGLRCRIEKYQLAKLFVEYLGNVLLSEGIVKGPKVDAIINIEQPSDVSGLEPFLGSVKKTINHTNADVLSPLPFEGDTDFDDEGQEDVEMVMRFTREGWIPKSYDDDSEFQRFRQISESLSVWFPDYESSYPPVFVIMYLNYYIQDILEFRG</sequence>
<name>A0A7R8CGR1_LEPSM</name>
<gene>
    <name evidence="1" type="ORF">LSAA_2990</name>
</gene>
<evidence type="ECO:0000313" key="1">
    <source>
        <dbReference type="EMBL" id="CAF2813163.1"/>
    </source>
</evidence>
<evidence type="ECO:0000313" key="2">
    <source>
        <dbReference type="Proteomes" id="UP000675881"/>
    </source>
</evidence>
<dbReference type="GO" id="GO:0071897">
    <property type="term" value="P:DNA biosynthetic process"/>
    <property type="evidence" value="ECO:0007669"/>
    <property type="project" value="UniProtKB-ARBA"/>
</dbReference>
<dbReference type="Proteomes" id="UP000675881">
    <property type="component" value="Chromosome 11"/>
</dbReference>
<dbReference type="EMBL" id="HG994590">
    <property type="protein sequence ID" value="CAF2813163.1"/>
    <property type="molecule type" value="Genomic_DNA"/>
</dbReference>
<dbReference type="AlphaFoldDB" id="A0A7R8CGR1"/>
<keyword evidence="2" id="KW-1185">Reference proteome</keyword>
<dbReference type="InterPro" id="IPR043128">
    <property type="entry name" value="Rev_trsase/Diguanyl_cyclase"/>
</dbReference>
<dbReference type="Gene3D" id="3.30.70.270">
    <property type="match status" value="1"/>
</dbReference>
<dbReference type="SUPFAM" id="SSF56672">
    <property type="entry name" value="DNA/RNA polymerases"/>
    <property type="match status" value="1"/>
</dbReference>
<proteinExistence type="predicted"/>
<accession>A0A7R8CGR1</accession>
<dbReference type="InterPro" id="IPR043502">
    <property type="entry name" value="DNA/RNA_pol_sf"/>
</dbReference>
<reference evidence="1" key="1">
    <citation type="submission" date="2021-02" db="EMBL/GenBank/DDBJ databases">
        <authorList>
            <person name="Bekaert M."/>
        </authorList>
    </citation>
    <scope>NUCLEOTIDE SEQUENCE</scope>
    <source>
        <strain evidence="1">IoA-00</strain>
    </source>
</reference>
<organism evidence="1 2">
    <name type="scientific">Lepeophtheirus salmonis</name>
    <name type="common">Salmon louse</name>
    <name type="synonym">Caligus salmonis</name>
    <dbReference type="NCBI Taxonomy" id="72036"/>
    <lineage>
        <taxon>Eukaryota</taxon>
        <taxon>Metazoa</taxon>
        <taxon>Ecdysozoa</taxon>
        <taxon>Arthropoda</taxon>
        <taxon>Crustacea</taxon>
        <taxon>Multicrustacea</taxon>
        <taxon>Hexanauplia</taxon>
        <taxon>Copepoda</taxon>
        <taxon>Siphonostomatoida</taxon>
        <taxon>Caligidae</taxon>
        <taxon>Lepeophtheirus</taxon>
    </lineage>
</organism>
<protein>
    <submittedName>
        <fullName evidence="1">(salmon louse) hypothetical protein</fullName>
    </submittedName>
</protein>